<reference evidence="5" key="3">
    <citation type="submission" date="2025-09" db="UniProtKB">
        <authorList>
            <consortium name="Ensembl"/>
        </authorList>
    </citation>
    <scope>IDENTIFICATION</scope>
    <source>
        <strain evidence="5">Boxer</strain>
    </source>
</reference>
<keyword evidence="4" id="KW-0472">Membrane</keyword>
<evidence type="ECO:0000313" key="6">
    <source>
        <dbReference type="Proteomes" id="UP000805418"/>
    </source>
</evidence>
<dbReference type="GO" id="GO:0050290">
    <property type="term" value="F:sphingomyelin phosphodiesterase D activity"/>
    <property type="evidence" value="ECO:0007669"/>
    <property type="project" value="InterPro"/>
</dbReference>
<evidence type="ECO:0000313" key="5">
    <source>
        <dbReference type="Ensembl" id="ENSCAFP00845031840.1"/>
    </source>
</evidence>
<evidence type="ECO:0000256" key="2">
    <source>
        <dbReference type="ARBA" id="ARBA00022692"/>
    </source>
</evidence>
<reference evidence="5" key="1">
    <citation type="submission" date="2020-03" db="EMBL/GenBank/DDBJ databases">
        <title>Long-read based genome assembly of a Labrador retriever dog.</title>
        <authorList>
            <person name="Eory L."/>
            <person name="Zhang W."/>
            <person name="Schoenebeck J."/>
        </authorList>
    </citation>
    <scope>NUCLEOTIDE SEQUENCE [LARGE SCALE GENOMIC DNA]</scope>
    <source>
        <strain evidence="5">Labrador retriever</strain>
    </source>
</reference>
<name>A0A8I3PHX6_CANLF</name>
<keyword evidence="6" id="KW-1185">Reference proteome</keyword>
<comment type="subcellular location">
    <subcellularLocation>
        <location evidence="1">Membrane</location>
        <topology evidence="1">Single-pass membrane protein</topology>
    </subcellularLocation>
</comment>
<organism evidence="5 6">
    <name type="scientific">Canis lupus familiaris</name>
    <name type="common">Dog</name>
    <name type="synonym">Canis familiaris</name>
    <dbReference type="NCBI Taxonomy" id="9615"/>
    <lineage>
        <taxon>Eukaryota</taxon>
        <taxon>Metazoa</taxon>
        <taxon>Chordata</taxon>
        <taxon>Craniata</taxon>
        <taxon>Vertebrata</taxon>
        <taxon>Euteleostomi</taxon>
        <taxon>Mammalia</taxon>
        <taxon>Eutheria</taxon>
        <taxon>Laurasiatheria</taxon>
        <taxon>Carnivora</taxon>
        <taxon>Caniformia</taxon>
        <taxon>Canidae</taxon>
        <taxon>Canis</taxon>
    </lineage>
</organism>
<dbReference type="Ensembl" id="ENSCAFT00845040677.1">
    <property type="protein sequence ID" value="ENSCAFP00845031840.1"/>
    <property type="gene ID" value="ENSCAFG00845022605.1"/>
</dbReference>
<evidence type="ECO:0000256" key="3">
    <source>
        <dbReference type="ARBA" id="ARBA00022989"/>
    </source>
</evidence>
<dbReference type="PANTHER" id="PTHR12988:SF6">
    <property type="entry name" value="SPHINGOMYELIN PHOSPHODIESTERASE 4"/>
    <property type="match status" value="1"/>
</dbReference>
<dbReference type="PANTHER" id="PTHR12988">
    <property type="entry name" value="SPHINGOMYELIN PHOSPHODIESTERASE 4"/>
    <property type="match status" value="1"/>
</dbReference>
<protein>
    <submittedName>
        <fullName evidence="5">Sphingomyelin phosphodiesterase 4</fullName>
    </submittedName>
</protein>
<dbReference type="GO" id="GO:0016020">
    <property type="term" value="C:membrane"/>
    <property type="evidence" value="ECO:0007669"/>
    <property type="project" value="UniProtKB-SubCell"/>
</dbReference>
<accession>A0A8I3PHX6</accession>
<proteinExistence type="predicted"/>
<sequence length="770" mass="86137">MTSLRRLDRQRGVIWALRVVIDLASCRKCLLGMGQGRGAQEVCMLKRTLGSSQAPCGGNLSPSTPLGCLWSNLWHMAHVPGLVCIDLSPALAGVSSQGRHPESHTNTDLLFQPLPGALHIRTSDCAYFILVDRYLSWFLPTEGSVLPPLSSSPGGPSPSPAPRTPAIPFASYGLHHTSLLKRHVSHQTSVNADPASHEIWRSETLLQVFVEMWLHHYSLEMYQKMQSPHAKLEVLHYRLSVSSALHSPAQPSLQALHAYQESFTPTEEHVLVVRLLLKHLHAFSNSLKPEQVSPSAHSHATSPLEEFKRAAVPRFVQQKLYLFLQHCFGHWPLDASFRAVLEMWLSYLQPWRYAPEKPAPSSDCQARCVSERWAPFVQENLLMYTKLFVGFLSRALRTDLVSPKNALMVFRVAKVFAQPNLAEMIQKGEQLFLEPELVIPHRQHRLFTAPTFTGSFLSSWPPAVTDTSFRVKSHVYSLEGQDCKYTPMFGPEVRTLVLRLAQLITQAKQTAKSISDQCGESTPGHPFLSWLGFCSTDTNGSYPANDLDEMGQDSVRKTDEYLEKALEYLCQMFRLSEAQLAQLTLALGTTQDENGKKQLPDCIVGEDGLILTPLGRYQIINGLRKFDIEYQGDLELQPIRSYEIASLVRMLFRLSSAINCRFAGQMAALCSRADFLGSFCRYHLTEPGVTGRHLLSPVARESAASRARGPRLSLRFLGSYRTLLSLLLAFFVASLFCIGPLPCALLLMLGYLLYAVAMTLLTERSKLHQL</sequence>
<dbReference type="Pfam" id="PF14724">
    <property type="entry name" value="mit_SMPDase"/>
    <property type="match status" value="1"/>
</dbReference>
<gene>
    <name evidence="5" type="primary">SMPD4</name>
</gene>
<dbReference type="AlphaFoldDB" id="A0A8I3PHX6"/>
<dbReference type="GeneTree" id="ENSGT00390000006044"/>
<reference evidence="5" key="2">
    <citation type="submission" date="2025-08" db="UniProtKB">
        <authorList>
            <consortium name="Ensembl"/>
        </authorList>
    </citation>
    <scope>IDENTIFICATION</scope>
    <source>
        <strain evidence="5">Boxer</strain>
    </source>
</reference>
<keyword evidence="3" id="KW-1133">Transmembrane helix</keyword>
<dbReference type="Proteomes" id="UP000805418">
    <property type="component" value="Chromosome 26"/>
</dbReference>
<evidence type="ECO:0000256" key="1">
    <source>
        <dbReference type="ARBA" id="ARBA00004167"/>
    </source>
</evidence>
<dbReference type="InterPro" id="IPR024129">
    <property type="entry name" value="Sphingomy_SMPD4"/>
</dbReference>
<evidence type="ECO:0000256" key="4">
    <source>
        <dbReference type="ARBA" id="ARBA00023136"/>
    </source>
</evidence>
<keyword evidence="2" id="KW-0812">Transmembrane</keyword>
<dbReference type="OrthoDB" id="10251508at2759"/>